<reference evidence="3" key="1">
    <citation type="journal article" date="2019" name="Toxins">
        <title>Detection of Abrin-Like and Prepropulchellin-Like Toxin Genes and Transcripts Using Whole Genome Sequencing and Full-Length Transcript Sequencing of Abrus precatorius.</title>
        <authorList>
            <person name="Hovde B.T."/>
            <person name="Daligault H.E."/>
            <person name="Hanschen E.R."/>
            <person name="Kunde Y.A."/>
            <person name="Johnson M.B."/>
            <person name="Starkenburg S.R."/>
            <person name="Johnson S.L."/>
        </authorList>
    </citation>
    <scope>NUCLEOTIDE SEQUENCE [LARGE SCALE GENOMIC DNA]</scope>
</reference>
<organism evidence="3 4">
    <name type="scientific">Abrus precatorius</name>
    <name type="common">Indian licorice</name>
    <name type="synonym">Glycine abrus</name>
    <dbReference type="NCBI Taxonomy" id="3816"/>
    <lineage>
        <taxon>Eukaryota</taxon>
        <taxon>Viridiplantae</taxon>
        <taxon>Streptophyta</taxon>
        <taxon>Embryophyta</taxon>
        <taxon>Tracheophyta</taxon>
        <taxon>Spermatophyta</taxon>
        <taxon>Magnoliopsida</taxon>
        <taxon>eudicotyledons</taxon>
        <taxon>Gunneridae</taxon>
        <taxon>Pentapetalae</taxon>
        <taxon>rosids</taxon>
        <taxon>fabids</taxon>
        <taxon>Fabales</taxon>
        <taxon>Fabaceae</taxon>
        <taxon>Papilionoideae</taxon>
        <taxon>50 kb inversion clade</taxon>
        <taxon>NPAAA clade</taxon>
        <taxon>indigoferoid/millettioid clade</taxon>
        <taxon>Abreae</taxon>
        <taxon>Abrus</taxon>
    </lineage>
</organism>
<feature type="domain" description="MULE transposase" evidence="2">
    <location>
        <begin position="99"/>
        <end position="193"/>
    </location>
</feature>
<evidence type="ECO:0000313" key="4">
    <source>
        <dbReference type="RefSeq" id="XP_027338098.1"/>
    </source>
</evidence>
<evidence type="ECO:0000256" key="1">
    <source>
        <dbReference type="SAM" id="MobiDB-lite"/>
    </source>
</evidence>
<gene>
    <name evidence="4" type="primary">LOC113852038</name>
</gene>
<evidence type="ECO:0000259" key="2">
    <source>
        <dbReference type="Pfam" id="PF10551"/>
    </source>
</evidence>
<evidence type="ECO:0000313" key="3">
    <source>
        <dbReference type="Proteomes" id="UP000694853"/>
    </source>
</evidence>
<reference evidence="4" key="2">
    <citation type="submission" date="2025-08" db="UniProtKB">
        <authorList>
            <consortium name="RefSeq"/>
        </authorList>
    </citation>
    <scope>IDENTIFICATION</scope>
    <source>
        <tissue evidence="4">Young leaves</tissue>
    </source>
</reference>
<dbReference type="InterPro" id="IPR018289">
    <property type="entry name" value="MULE_transposase_dom"/>
</dbReference>
<dbReference type="GeneID" id="113852038"/>
<accession>A0A8B8K4T8</accession>
<sequence length="488" mass="56920">MAQESGLQQKSSFQLQSTLAGNRCNIRYTRLDAKNYLKERRQRSMVYGEVGCVMEYFQQQLLDCPSFFHAYQMDCDEQITNVFWADAKMILDYAYFGDVVSLDTTYCTNRANRPLALFTGFDHDRTTIIYGATLLYDETADSFKWLFETFLEVHNHKKPITMFTDQDQAMAKALVEVMPETHHSLCTWHLMQNEIKHLGNLMKGGSHFLRDFKKCMYDFDTFTDFEKAWTKIVQEYNVHDNNWINSLYAIKEKWASCYMKEVVTLGMQSTQLSESLNSDFKASMKPSVFEANDVKAILEKYILKRWTKEGRSGIINNFIRREIEGDPKVATTQRYRQLAFKMIRLASEVSSSEEYSTLVDECLNVVCRQISHFRLQTQHVDSDTDNHASKLMINDGTIPKGFKHRPSLKRNTYKRFKSWVELQGKRKRNRITRGQLQNQHAKEYQPSPPSEPCDIHCSTPPSYHPPQTLNNQFNFTTLLTDPLDDTTC</sequence>
<dbReference type="OrthoDB" id="1894539at2759"/>
<dbReference type="PANTHER" id="PTHR47718:SF2">
    <property type="entry name" value="PROTEIN FAR1-RELATED SEQUENCE 5-LIKE"/>
    <property type="match status" value="1"/>
</dbReference>
<keyword evidence="3" id="KW-1185">Reference proteome</keyword>
<dbReference type="KEGG" id="aprc:113852038"/>
<name>A0A8B8K4T8_ABRPR</name>
<dbReference type="Pfam" id="PF10551">
    <property type="entry name" value="MULE"/>
    <property type="match status" value="1"/>
</dbReference>
<protein>
    <submittedName>
        <fullName evidence="4">Protein FAR1-RELATED SEQUENCE 5-like</fullName>
    </submittedName>
</protein>
<dbReference type="AlphaFoldDB" id="A0A8B8K4T8"/>
<feature type="region of interest" description="Disordered" evidence="1">
    <location>
        <begin position="428"/>
        <end position="461"/>
    </location>
</feature>
<dbReference type="PANTHER" id="PTHR47718">
    <property type="entry name" value="OS01G0519700 PROTEIN"/>
    <property type="match status" value="1"/>
</dbReference>
<proteinExistence type="predicted"/>
<dbReference type="RefSeq" id="XP_027338098.1">
    <property type="nucleotide sequence ID" value="XM_027482297.1"/>
</dbReference>
<dbReference type="Proteomes" id="UP000694853">
    <property type="component" value="Unplaced"/>
</dbReference>